<protein>
    <submittedName>
        <fullName evidence="1">Uncharacterized protein</fullName>
    </submittedName>
</protein>
<dbReference type="PATRIC" id="fig|69.6.peg.3800"/>
<gene>
    <name evidence="1" type="ORF">GLE_3861</name>
</gene>
<dbReference type="KEGG" id="lez:GLE_3861"/>
<evidence type="ECO:0000313" key="2">
    <source>
        <dbReference type="Proteomes" id="UP000061569"/>
    </source>
</evidence>
<dbReference type="AlphaFoldDB" id="A0A0S2DL38"/>
<reference evidence="1 2" key="1">
    <citation type="submission" date="2015-11" db="EMBL/GenBank/DDBJ databases">
        <title>Genome sequences of Lysobacter enzymogenes strain C3 and Lysobacter antibioticus ATCC 29479.</title>
        <authorList>
            <person name="Kobayashi D.Y."/>
        </authorList>
    </citation>
    <scope>NUCLEOTIDE SEQUENCE [LARGE SCALE GENOMIC DNA]</scope>
    <source>
        <strain evidence="1 2">C3</strain>
    </source>
</reference>
<proteinExistence type="predicted"/>
<accession>A0A0S2DL38</accession>
<dbReference type="EMBL" id="CP013140">
    <property type="protein sequence ID" value="ALN59204.1"/>
    <property type="molecule type" value="Genomic_DNA"/>
</dbReference>
<dbReference type="Proteomes" id="UP000061569">
    <property type="component" value="Chromosome"/>
</dbReference>
<evidence type="ECO:0000313" key="1">
    <source>
        <dbReference type="EMBL" id="ALN59204.1"/>
    </source>
</evidence>
<name>A0A0S2DL38_LYSEN</name>
<organism evidence="1 2">
    <name type="scientific">Lysobacter enzymogenes</name>
    <dbReference type="NCBI Taxonomy" id="69"/>
    <lineage>
        <taxon>Bacteria</taxon>
        <taxon>Pseudomonadati</taxon>
        <taxon>Pseudomonadota</taxon>
        <taxon>Gammaproteobacteria</taxon>
        <taxon>Lysobacterales</taxon>
        <taxon>Lysobacteraceae</taxon>
        <taxon>Lysobacter</taxon>
    </lineage>
</organism>
<dbReference type="OrthoDB" id="118190at2"/>
<dbReference type="STRING" id="69.GLE_3861"/>
<sequence>MTAALRSARSLPLWTLIGGLIAAILDIGYAIGYWGLTKGVPAERVLHSVASGLIGREAALAGGVGTAALGLFLHCFIAVLMAAAYAIGASRLAWMRRSPWRAATLYGLWLFVAMNFIVVPLSRAGMKGLPPDPVWIGLSILVHVVFVAWPIAWAVNRALNAKGGRHAR</sequence>